<proteinExistence type="predicted"/>
<dbReference type="STRING" id="675864.SAMN04489747_1054"/>
<protein>
    <recommendedName>
        <fullName evidence="2">Transcription factor zinc-finger domain-containing protein</fullName>
    </recommendedName>
</protein>
<dbReference type="Pfam" id="PF13453">
    <property type="entry name" value="Zn_ribbon_TFIIB"/>
    <property type="match status" value="1"/>
</dbReference>
<dbReference type="AlphaFoldDB" id="A0A1G6V5L5"/>
<dbReference type="InterPro" id="IPR027392">
    <property type="entry name" value="TF_Znf"/>
</dbReference>
<evidence type="ECO:0000313" key="4">
    <source>
        <dbReference type="Proteomes" id="UP000198546"/>
    </source>
</evidence>
<evidence type="ECO:0000256" key="1">
    <source>
        <dbReference type="SAM" id="MobiDB-lite"/>
    </source>
</evidence>
<evidence type="ECO:0000259" key="2">
    <source>
        <dbReference type="Pfam" id="PF13453"/>
    </source>
</evidence>
<reference evidence="3 4" key="1">
    <citation type="submission" date="2016-10" db="EMBL/GenBank/DDBJ databases">
        <authorList>
            <person name="de Groot N.N."/>
        </authorList>
    </citation>
    <scope>NUCLEOTIDE SEQUENCE [LARGE SCALE GENOMIC DNA]</scope>
    <source>
        <strain evidence="3 4">MON 2.2</strain>
    </source>
</reference>
<keyword evidence="4" id="KW-1185">Reference proteome</keyword>
<sequence length="111" mass="12511">MELRCPKCESPMRQYERNGITIDQCSQCKGIFLDRGELERLSEAEGSYYAQASAPPPPGYPAQPGGYPPPQAAMPYQQQRWGSPGSPDSPHHYGQQGHRRRRKSFLGELFD</sequence>
<dbReference type="Proteomes" id="UP000198546">
    <property type="component" value="Chromosome i"/>
</dbReference>
<name>A0A1G6V5L5_9ACTN</name>
<dbReference type="RefSeq" id="WP_090591291.1">
    <property type="nucleotide sequence ID" value="NZ_LT629688.1"/>
</dbReference>
<gene>
    <name evidence="3" type="ORF">SAMN04489747_1054</name>
</gene>
<feature type="compositionally biased region" description="Pro residues" evidence="1">
    <location>
        <begin position="54"/>
        <end position="72"/>
    </location>
</feature>
<organism evidence="3 4">
    <name type="scientific">Auraticoccus monumenti</name>
    <dbReference type="NCBI Taxonomy" id="675864"/>
    <lineage>
        <taxon>Bacteria</taxon>
        <taxon>Bacillati</taxon>
        <taxon>Actinomycetota</taxon>
        <taxon>Actinomycetes</taxon>
        <taxon>Propionibacteriales</taxon>
        <taxon>Propionibacteriaceae</taxon>
        <taxon>Auraticoccus</taxon>
    </lineage>
</organism>
<accession>A0A1G6V5L5</accession>
<feature type="domain" description="Transcription factor zinc-finger" evidence="2">
    <location>
        <begin position="4"/>
        <end position="43"/>
    </location>
</feature>
<dbReference type="EMBL" id="LT629688">
    <property type="protein sequence ID" value="SDD48980.1"/>
    <property type="molecule type" value="Genomic_DNA"/>
</dbReference>
<feature type="region of interest" description="Disordered" evidence="1">
    <location>
        <begin position="47"/>
        <end position="111"/>
    </location>
</feature>
<dbReference type="OrthoDB" id="9814037at2"/>
<evidence type="ECO:0000313" key="3">
    <source>
        <dbReference type="EMBL" id="SDD48980.1"/>
    </source>
</evidence>